<keyword evidence="3" id="KW-1185">Reference proteome</keyword>
<name>A0A9W6SML3_9ACTN</name>
<dbReference type="InterPro" id="IPR047640">
    <property type="entry name" value="RpiR-like"/>
</dbReference>
<organism evidence="2 3">
    <name type="scientific">Actinorhabdospora filicis</name>
    <dbReference type="NCBI Taxonomy" id="1785913"/>
    <lineage>
        <taxon>Bacteria</taxon>
        <taxon>Bacillati</taxon>
        <taxon>Actinomycetota</taxon>
        <taxon>Actinomycetes</taxon>
        <taxon>Micromonosporales</taxon>
        <taxon>Micromonosporaceae</taxon>
        <taxon>Actinorhabdospora</taxon>
    </lineage>
</organism>
<reference evidence="2" key="1">
    <citation type="submission" date="2023-03" db="EMBL/GenBank/DDBJ databases">
        <title>Actinorhabdospora filicis NBRC 111898.</title>
        <authorList>
            <person name="Ichikawa N."/>
            <person name="Sato H."/>
            <person name="Tonouchi N."/>
        </authorList>
    </citation>
    <scope>NUCLEOTIDE SEQUENCE</scope>
    <source>
        <strain evidence="2">NBRC 111898</strain>
    </source>
</reference>
<dbReference type="GO" id="GO:1901135">
    <property type="term" value="P:carbohydrate derivative metabolic process"/>
    <property type="evidence" value="ECO:0007669"/>
    <property type="project" value="InterPro"/>
</dbReference>
<dbReference type="Gene3D" id="3.40.50.10490">
    <property type="entry name" value="Glucose-6-phosphate isomerase like protein, domain 1"/>
    <property type="match status" value="1"/>
</dbReference>
<evidence type="ECO:0000259" key="1">
    <source>
        <dbReference type="PROSITE" id="PS51464"/>
    </source>
</evidence>
<comment type="caution">
    <text evidence="2">The sequence shown here is derived from an EMBL/GenBank/DDBJ whole genome shotgun (WGS) entry which is preliminary data.</text>
</comment>
<dbReference type="AlphaFoldDB" id="A0A9W6SML3"/>
<dbReference type="SUPFAM" id="SSF53697">
    <property type="entry name" value="SIS domain"/>
    <property type="match status" value="1"/>
</dbReference>
<feature type="domain" description="SIS" evidence="1">
    <location>
        <begin position="120"/>
        <end position="263"/>
    </location>
</feature>
<evidence type="ECO:0000313" key="2">
    <source>
        <dbReference type="EMBL" id="GLZ78594.1"/>
    </source>
</evidence>
<dbReference type="PANTHER" id="PTHR30514:SF18">
    <property type="entry name" value="RPIR-FAMILY TRANSCRIPTIONAL REGULATOR"/>
    <property type="match status" value="1"/>
</dbReference>
<dbReference type="GO" id="GO:0003677">
    <property type="term" value="F:DNA binding"/>
    <property type="evidence" value="ECO:0007669"/>
    <property type="project" value="InterPro"/>
</dbReference>
<evidence type="ECO:0000313" key="3">
    <source>
        <dbReference type="Proteomes" id="UP001165079"/>
    </source>
</evidence>
<dbReference type="GO" id="GO:0097367">
    <property type="term" value="F:carbohydrate derivative binding"/>
    <property type="evidence" value="ECO:0007669"/>
    <property type="project" value="InterPro"/>
</dbReference>
<sequence length="278" mass="29065">MPERLVAAATDAPQSRLAELIAADYPQVPHLPRLLRRAEAGPKDLDALLAAAGIDGYPALRELAERDADRALSSPDARYGARIRARSSADALMRQVIAHEQANLKSTLEAVAADGHVELAAGRIAAARRRFVIGGGKSGAYASLVASDLSASMAGVTLVDGSGLGAIDLLSDVRSSDVLVAFSFRRYARTTLLAAEEFARAGGVLIGVTDSRDSRLARLSDVPVIVATGSASYADSPTAVAAVCHLLVTLAAASAKGARRRLARRDELAARLEAYEEV</sequence>
<dbReference type="GO" id="GO:0003700">
    <property type="term" value="F:DNA-binding transcription factor activity"/>
    <property type="evidence" value="ECO:0007669"/>
    <property type="project" value="InterPro"/>
</dbReference>
<dbReference type="EMBL" id="BSTX01000002">
    <property type="protein sequence ID" value="GLZ78594.1"/>
    <property type="molecule type" value="Genomic_DNA"/>
</dbReference>
<proteinExistence type="predicted"/>
<dbReference type="Proteomes" id="UP001165079">
    <property type="component" value="Unassembled WGS sequence"/>
</dbReference>
<dbReference type="InterPro" id="IPR001347">
    <property type="entry name" value="SIS_dom"/>
</dbReference>
<dbReference type="Pfam" id="PF01380">
    <property type="entry name" value="SIS"/>
    <property type="match status" value="1"/>
</dbReference>
<dbReference type="PROSITE" id="PS51464">
    <property type="entry name" value="SIS"/>
    <property type="match status" value="1"/>
</dbReference>
<gene>
    <name evidence="2" type="ORF">Afil01_34010</name>
</gene>
<dbReference type="PANTHER" id="PTHR30514">
    <property type="entry name" value="GLUCOKINASE"/>
    <property type="match status" value="1"/>
</dbReference>
<dbReference type="InterPro" id="IPR046348">
    <property type="entry name" value="SIS_dom_sf"/>
</dbReference>
<protein>
    <recommendedName>
        <fullName evidence="1">SIS domain-containing protein</fullName>
    </recommendedName>
</protein>
<accession>A0A9W6SML3</accession>